<dbReference type="PATRIC" id="fig|1214242.5.peg.139"/>
<reference evidence="3" key="3">
    <citation type="submission" date="2015-08" db="EMBL/GenBank/DDBJ databases">
        <authorList>
            <person name="Weber T."/>
            <person name="Iftime D."/>
        </authorList>
    </citation>
    <scope>NUCLEOTIDE SEQUENCE</scope>
    <source>
        <strain evidence="3">Tu 365</strain>
    </source>
</reference>
<evidence type="ECO:0000313" key="3">
    <source>
        <dbReference type="EMBL" id="AGS73714.1"/>
    </source>
</evidence>
<dbReference type="KEGG" id="sci:B446_34590"/>
<evidence type="ECO:0000313" key="2">
    <source>
        <dbReference type="EMBL" id="AGS66980.1"/>
    </source>
</evidence>
<keyword evidence="4" id="KW-1185">Reference proteome</keyword>
<evidence type="ECO:0000256" key="1">
    <source>
        <dbReference type="SAM" id="SignalP"/>
    </source>
</evidence>
<feature type="chain" id="PRO_5014313534" description="Secreted protein" evidence="1">
    <location>
        <begin position="39"/>
        <end position="134"/>
    </location>
</feature>
<dbReference type="Proteomes" id="UP000015423">
    <property type="component" value="Chromosome"/>
</dbReference>
<keyword evidence="1" id="KW-0732">Signal</keyword>
<dbReference type="KEGG" id="sci:B446_00700"/>
<proteinExistence type="predicted"/>
<sequence length="134" mass="14044">MRAGRRFSPLPRYRGVWAAGLTALPALFALSAVTPAAAAVPAHHQQAQPHPRYVQVSNTQTCNPDGLCTITATCPSGTVVTGGGVSETPLISSGVYLMETEPTSSRTWRGTLRNASQFPVQVTVTAVCARIPGV</sequence>
<evidence type="ECO:0008006" key="5">
    <source>
        <dbReference type="Google" id="ProtNLM"/>
    </source>
</evidence>
<dbReference type="AlphaFoldDB" id="S5VES8"/>
<accession>S5VES8</accession>
<protein>
    <recommendedName>
        <fullName evidence="5">Secreted protein</fullName>
    </recommendedName>
</protein>
<dbReference type="HOGENOM" id="CLU_1894938_0_0_11"/>
<gene>
    <name evidence="2" type="ORF">B446_00700</name>
    <name evidence="3" type="ORF">B446_34590</name>
</gene>
<dbReference type="RefSeq" id="WP_020937467.1">
    <property type="nucleotide sequence ID" value="NC_021985.1"/>
</dbReference>
<organism evidence="3 4">
    <name type="scientific">Streptomyces collinus (strain DSM 40733 / Tue 365)</name>
    <dbReference type="NCBI Taxonomy" id="1214242"/>
    <lineage>
        <taxon>Bacteria</taxon>
        <taxon>Bacillati</taxon>
        <taxon>Actinomycetota</taxon>
        <taxon>Actinomycetes</taxon>
        <taxon>Kitasatosporales</taxon>
        <taxon>Streptomycetaceae</taxon>
        <taxon>Streptomyces</taxon>
    </lineage>
</organism>
<reference evidence="4" key="1">
    <citation type="submission" date="2012-10" db="EMBL/GenBank/DDBJ databases">
        <title>The complete genome sequence of Streptomyces collinus Tu 365.</title>
        <authorList>
            <person name="Ruckert C."/>
            <person name="Szczepanowski R."/>
            <person name="Goesmann A."/>
            <person name="Pross E.K."/>
            <person name="Musiol E.M."/>
            <person name="Blin K."/>
            <person name="Wohlleben W."/>
            <person name="Puhler A."/>
            <person name="Weber T."/>
            <person name="Kalinowski J."/>
        </authorList>
    </citation>
    <scope>NUCLEOTIDE SEQUENCE [LARGE SCALE GENOMIC DNA]</scope>
    <source>
        <strain evidence="4">DSM 40733 / Tue 365</strain>
    </source>
</reference>
<name>S5VES8_STRC3</name>
<feature type="signal peptide" evidence="1">
    <location>
        <begin position="1"/>
        <end position="38"/>
    </location>
</feature>
<reference evidence="3 4" key="2">
    <citation type="journal article" date="2013" name="J. Biotechnol.">
        <title>Complete genome sequence of the kirromycin producer Streptomyces collinus Tu 365 consisting of a linear chromosome and two linear plasmids.</title>
        <authorList>
            <person name="Ruckert C."/>
            <person name="Szczepanowski R."/>
            <person name="Albersmeier A."/>
            <person name="Goesmann A."/>
            <person name="Iftime D."/>
            <person name="Musiol E.M."/>
            <person name="Blin K."/>
            <person name="Wohlleben W."/>
            <person name="Puhler A."/>
            <person name="Kalinowski J."/>
            <person name="Weber T."/>
        </authorList>
    </citation>
    <scope>NUCLEOTIDE SEQUENCE [LARGE SCALE GENOMIC DNA]</scope>
    <source>
        <strain evidence="4">DSM 40733 / Tue 365</strain>
        <strain evidence="3">Tu 365</strain>
    </source>
</reference>
<dbReference type="EMBL" id="CP006259">
    <property type="protein sequence ID" value="AGS66980.1"/>
    <property type="molecule type" value="Genomic_DNA"/>
</dbReference>
<evidence type="ECO:0000313" key="4">
    <source>
        <dbReference type="Proteomes" id="UP000015423"/>
    </source>
</evidence>
<dbReference type="EMBL" id="CP006259">
    <property type="protein sequence ID" value="AGS73714.1"/>
    <property type="molecule type" value="Genomic_DNA"/>
</dbReference>